<keyword evidence="8 12" id="KW-0472">Membrane</keyword>
<evidence type="ECO:0000256" key="3">
    <source>
        <dbReference type="ARBA" id="ARBA00022475"/>
    </source>
</evidence>
<feature type="compositionally biased region" description="Basic and acidic residues" evidence="11">
    <location>
        <begin position="402"/>
        <end position="412"/>
    </location>
</feature>
<keyword evidence="3" id="KW-1003">Cell membrane</keyword>
<feature type="compositionally biased region" description="Basic and acidic residues" evidence="11">
    <location>
        <begin position="499"/>
        <end position="512"/>
    </location>
</feature>
<evidence type="ECO:0000256" key="11">
    <source>
        <dbReference type="SAM" id="MobiDB-lite"/>
    </source>
</evidence>
<sequence length="617" mass="70499">MGMEVAGSEVPQVNGEGKTKLHDKENGEVNVAEPIKFGSHGVDESKGKGDTRHVANANLPKDAVDEWPADPQVHSFWFVKYRLFEDPSLKAKIEKTDKEILKANQRRSQIIEELKPKRATRSELIAELKSLGAENSQYWEVINEKRQEMKPLQDALGTLRGSGRERGGICSTEEELNELIRSLEYQMQHESLSLKEEKQLVREIKELEATRPKVIANAARRAKIQDSLGQTEVIQDQVKLLGTDLEGVKKQKAEVRARMDHLSREVRAIDDQIKPLQDEYVALGKKRDEAVETIKQLRKDRDEVNGYFFENRNILNSARGLAAKKDVKALNELVHSELEKFMSHWNSSKAFRDDYQKRILASLDMRQLSRDGRMRNPDEKPLVMAETPRPLTEVAPKTTAKPQKEDAKKPANEENLPTQKALKEFKKNSKESKAAAEQAIDEDIFVVEKPKEHVAKENEIDETTLKEKRREEEKEKQRQALERKKKQQEKAAAKAALRAQKEAEKKQKEREKKLKKKEASSIPSADDEEAKEKEAEAAETEKSDNVEDIEASGFTKPKEQRRDINTLKFRKPVKTRSTLPKAILKKKRSPNYWIWGSAAAAMMVLVVLLAIAYTRLL</sequence>
<keyword evidence="6 12" id="KW-1133">Transmembrane helix</keyword>
<feature type="region of interest" description="Disordered" evidence="11">
    <location>
        <begin position="1"/>
        <end position="54"/>
    </location>
</feature>
<feature type="compositionally biased region" description="Basic and acidic residues" evidence="11">
    <location>
        <begin position="421"/>
        <end position="434"/>
    </location>
</feature>
<keyword evidence="4 12" id="KW-0812">Transmembrane</keyword>
<dbReference type="PANTHER" id="PTHR32219:SF2">
    <property type="entry name" value="PROTON PUMP-INTERACTOR 1"/>
    <property type="match status" value="1"/>
</dbReference>
<accession>A0A9Q1JM66</accession>
<feature type="region of interest" description="Disordered" evidence="11">
    <location>
        <begin position="370"/>
        <end position="561"/>
    </location>
</feature>
<dbReference type="EMBL" id="JAKOGI010001826">
    <property type="protein sequence ID" value="KAJ8423920.1"/>
    <property type="molecule type" value="Genomic_DNA"/>
</dbReference>
<dbReference type="GO" id="GO:0005886">
    <property type="term" value="C:plasma membrane"/>
    <property type="evidence" value="ECO:0007669"/>
    <property type="project" value="UniProtKB-SubCell"/>
</dbReference>
<name>A0A9Q1JM66_9CARY</name>
<feature type="compositionally biased region" description="Basic and acidic residues" evidence="11">
    <location>
        <begin position="41"/>
        <end position="53"/>
    </location>
</feature>
<evidence type="ECO:0000256" key="8">
    <source>
        <dbReference type="ARBA" id="ARBA00023136"/>
    </source>
</evidence>
<dbReference type="Proteomes" id="UP001153076">
    <property type="component" value="Unassembled WGS sequence"/>
</dbReference>
<organism evidence="13 14">
    <name type="scientific">Carnegiea gigantea</name>
    <dbReference type="NCBI Taxonomy" id="171969"/>
    <lineage>
        <taxon>Eukaryota</taxon>
        <taxon>Viridiplantae</taxon>
        <taxon>Streptophyta</taxon>
        <taxon>Embryophyta</taxon>
        <taxon>Tracheophyta</taxon>
        <taxon>Spermatophyta</taxon>
        <taxon>Magnoliopsida</taxon>
        <taxon>eudicotyledons</taxon>
        <taxon>Gunneridae</taxon>
        <taxon>Pentapetalae</taxon>
        <taxon>Caryophyllales</taxon>
        <taxon>Cactineae</taxon>
        <taxon>Cactaceae</taxon>
        <taxon>Cactoideae</taxon>
        <taxon>Echinocereeae</taxon>
        <taxon>Carnegiea</taxon>
    </lineage>
</organism>
<dbReference type="OrthoDB" id="2195113at2759"/>
<keyword evidence="14" id="KW-1185">Reference proteome</keyword>
<evidence type="ECO:0008006" key="15">
    <source>
        <dbReference type="Google" id="ProtNLM"/>
    </source>
</evidence>
<evidence type="ECO:0000256" key="9">
    <source>
        <dbReference type="ARBA" id="ARBA00038080"/>
    </source>
</evidence>
<feature type="transmembrane region" description="Helical" evidence="12">
    <location>
        <begin position="592"/>
        <end position="613"/>
    </location>
</feature>
<evidence type="ECO:0000256" key="1">
    <source>
        <dbReference type="ARBA" id="ARBA00004162"/>
    </source>
</evidence>
<feature type="coiled-coil region" evidence="10">
    <location>
        <begin position="245"/>
        <end position="272"/>
    </location>
</feature>
<dbReference type="AlphaFoldDB" id="A0A9Q1JM66"/>
<dbReference type="InterPro" id="IPR055282">
    <property type="entry name" value="PPI1-4"/>
</dbReference>
<evidence type="ECO:0000256" key="7">
    <source>
        <dbReference type="ARBA" id="ARBA00023054"/>
    </source>
</evidence>
<evidence type="ECO:0000313" key="14">
    <source>
        <dbReference type="Proteomes" id="UP001153076"/>
    </source>
</evidence>
<comment type="similarity">
    <text evidence="9">Belongs to the plant Proton pump-interactor protein family.</text>
</comment>
<evidence type="ECO:0000256" key="4">
    <source>
        <dbReference type="ARBA" id="ARBA00022692"/>
    </source>
</evidence>
<evidence type="ECO:0000256" key="6">
    <source>
        <dbReference type="ARBA" id="ARBA00022989"/>
    </source>
</evidence>
<dbReference type="GO" id="GO:0005789">
    <property type="term" value="C:endoplasmic reticulum membrane"/>
    <property type="evidence" value="ECO:0007669"/>
    <property type="project" value="UniProtKB-SubCell"/>
</dbReference>
<evidence type="ECO:0000256" key="12">
    <source>
        <dbReference type="SAM" id="Phobius"/>
    </source>
</evidence>
<evidence type="ECO:0000256" key="10">
    <source>
        <dbReference type="SAM" id="Coils"/>
    </source>
</evidence>
<feature type="compositionally biased region" description="Basic and acidic residues" evidence="11">
    <location>
        <begin position="446"/>
        <end position="492"/>
    </location>
</feature>
<gene>
    <name evidence="13" type="ORF">Cgig2_002028</name>
</gene>
<dbReference type="PANTHER" id="PTHR32219">
    <property type="entry name" value="RNA-BINDING PROTEIN YLMH-RELATED"/>
    <property type="match status" value="1"/>
</dbReference>
<comment type="caution">
    <text evidence="13">The sequence shown here is derived from an EMBL/GenBank/DDBJ whole genome shotgun (WGS) entry which is preliminary data.</text>
</comment>
<comment type="subcellular location">
    <subcellularLocation>
        <location evidence="1">Cell membrane</location>
        <topology evidence="1">Single-pass membrane protein</topology>
    </subcellularLocation>
    <subcellularLocation>
        <location evidence="2">Endoplasmic reticulum membrane</location>
        <topology evidence="2">Single-pass membrane protein</topology>
    </subcellularLocation>
</comment>
<evidence type="ECO:0000256" key="2">
    <source>
        <dbReference type="ARBA" id="ARBA00004389"/>
    </source>
</evidence>
<evidence type="ECO:0000256" key="5">
    <source>
        <dbReference type="ARBA" id="ARBA00022824"/>
    </source>
</evidence>
<keyword evidence="5" id="KW-0256">Endoplasmic reticulum</keyword>
<feature type="compositionally biased region" description="Basic and acidic residues" evidence="11">
    <location>
        <begin position="17"/>
        <end position="27"/>
    </location>
</feature>
<evidence type="ECO:0000313" key="13">
    <source>
        <dbReference type="EMBL" id="KAJ8423920.1"/>
    </source>
</evidence>
<keyword evidence="7 10" id="KW-0175">Coiled coil</keyword>
<reference evidence="13" key="1">
    <citation type="submission" date="2022-04" db="EMBL/GenBank/DDBJ databases">
        <title>Carnegiea gigantea Genome sequencing and assembly v2.</title>
        <authorList>
            <person name="Copetti D."/>
            <person name="Sanderson M.J."/>
            <person name="Burquez A."/>
            <person name="Wojciechowski M.F."/>
        </authorList>
    </citation>
    <scope>NUCLEOTIDE SEQUENCE</scope>
    <source>
        <strain evidence="13">SGP5-SGP5p</strain>
        <tissue evidence="13">Aerial part</tissue>
    </source>
</reference>
<feature type="compositionally biased region" description="Basic and acidic residues" evidence="11">
    <location>
        <begin position="530"/>
        <end position="545"/>
    </location>
</feature>
<proteinExistence type="inferred from homology"/>
<feature type="compositionally biased region" description="Basic and acidic residues" evidence="11">
    <location>
        <begin position="370"/>
        <end position="381"/>
    </location>
</feature>
<protein>
    <recommendedName>
        <fullName evidence="15">Proton pump-interactor 1</fullName>
    </recommendedName>
</protein>